<dbReference type="Pfam" id="PF04542">
    <property type="entry name" value="Sigma70_r2"/>
    <property type="match status" value="1"/>
</dbReference>
<dbReference type="EMBL" id="CP054393">
    <property type="protein sequence ID" value="QTX02965.1"/>
    <property type="molecule type" value="Genomic_DNA"/>
</dbReference>
<dbReference type="InterPro" id="IPR013324">
    <property type="entry name" value="RNA_pol_sigma_r3/r4-like"/>
</dbReference>
<dbReference type="KEGG" id="pluf:LFWB_3990"/>
<dbReference type="EMBL" id="CP054393">
    <property type="protein sequence ID" value="QTX03104.1"/>
    <property type="molecule type" value="Genomic_DNA"/>
</dbReference>
<dbReference type="KEGG" id="pluf:LFWB_1620"/>
<dbReference type="AlphaFoldDB" id="A0A975IMA6"/>
<evidence type="ECO:0000313" key="10">
    <source>
        <dbReference type="EMBL" id="QTX03042.1"/>
    </source>
</evidence>
<sequence length="206" mass="24196">MLRKKLFKDFLKNKKNLEIRDQLIDLHLPLINKIVGKFKYYPKLLQKQDLYQEGVLGLTKALSNYQDLGYDFIAYAKPTIKSEINELIRKSYSPSIPQKSTKPNNISFQEEKYQPYKISNPNPHQLWLKQTNHECLLKKLKKKLSKTGFNIICLSFGITLDNINETYQRPHTNQEIALKINLKLQTIINIKKIAILKLKPKKPMEK</sequence>
<dbReference type="InterPro" id="IPR013325">
    <property type="entry name" value="RNA_pol_sigma_r2"/>
</dbReference>
<dbReference type="EMBL" id="CP054393">
    <property type="protein sequence ID" value="QTX02623.1"/>
    <property type="molecule type" value="Genomic_DNA"/>
</dbReference>
<reference evidence="6" key="1">
    <citation type="submission" date="2020-06" db="EMBL/GenBank/DDBJ databases">
        <title>Complete genome sequence of Candidatus Phytoplasma luffae NCHU2019.</title>
        <authorList>
            <person name="Cho S.-T."/>
            <person name="Tan C.-M."/>
            <person name="Li J.-R."/>
            <person name="Chien Y.-Y."/>
            <person name="Chiu Y.-C."/>
            <person name="Yang J.-Y."/>
            <person name="Kuo C.-H."/>
        </authorList>
    </citation>
    <scope>NUCLEOTIDE SEQUENCE</scope>
    <source>
        <strain evidence="6">NCHU2019</strain>
    </source>
</reference>
<dbReference type="SUPFAM" id="SSF88659">
    <property type="entry name" value="Sigma3 and sigma4 domains of RNA polymerase sigma factors"/>
    <property type="match status" value="1"/>
</dbReference>
<dbReference type="GO" id="GO:0000428">
    <property type="term" value="C:DNA-directed RNA polymerase complex"/>
    <property type="evidence" value="ECO:0007669"/>
    <property type="project" value="UniProtKB-KW"/>
</dbReference>
<dbReference type="SUPFAM" id="SSF88946">
    <property type="entry name" value="Sigma2 domain of RNA polymerase sigma factors"/>
    <property type="match status" value="1"/>
</dbReference>
<evidence type="ECO:0000313" key="9">
    <source>
        <dbReference type="EMBL" id="QTX02987.1"/>
    </source>
</evidence>
<dbReference type="InterPro" id="IPR007627">
    <property type="entry name" value="RNA_pol_sigma70_r2"/>
</dbReference>
<dbReference type="EMBL" id="CP054393">
    <property type="protein sequence ID" value="QTX02936.1"/>
    <property type="molecule type" value="Genomic_DNA"/>
</dbReference>
<dbReference type="KEGG" id="pluf:LFWB_5970"/>
<gene>
    <name evidence="6" type="primary">rpoD</name>
    <name evidence="2" type="ORF">LFWB_0250</name>
    <name evidence="3" type="ORF">LFWB_0530</name>
    <name evidence="4" type="ORF">LFWB_1620</name>
    <name evidence="5" type="ORF">LFWB_2910</name>
    <name evidence="6" type="ORF">LFWB_3440</name>
    <name evidence="7" type="ORF">LFWB_3660</name>
    <name evidence="8" type="ORF">LFWB_3990</name>
    <name evidence="9" type="ORF">LFWB_4210</name>
    <name evidence="10" type="ORF">LFWB_4760</name>
    <name evidence="11" type="ORF">LFWB_4930</name>
    <name evidence="12" type="ORF">LFWB_5380</name>
    <name evidence="13" type="ORF">LFWB_5970</name>
    <name evidence="14" type="ORF">LFWB_7100</name>
</gene>
<name>A0A975IMA6_LOWBP</name>
<organism evidence="6 15">
    <name type="scientific">Loofah witches'-broom phytoplasma</name>
    <dbReference type="NCBI Taxonomy" id="35773"/>
    <lineage>
        <taxon>Bacteria</taxon>
        <taxon>Bacillati</taxon>
        <taxon>Mycoplasmatota</taxon>
        <taxon>Mollicutes</taxon>
        <taxon>Acholeplasmatales</taxon>
        <taxon>Acholeplasmataceae</taxon>
        <taxon>Candidatus Phytoplasma</taxon>
        <taxon>16SrVIII (Loofah witches'-broom group)</taxon>
    </lineage>
</organism>
<evidence type="ECO:0000313" key="12">
    <source>
        <dbReference type="EMBL" id="QTX03104.1"/>
    </source>
</evidence>
<evidence type="ECO:0000259" key="1">
    <source>
        <dbReference type="Pfam" id="PF04542"/>
    </source>
</evidence>
<dbReference type="KEGG" id="pluf:LFWB_5380"/>
<dbReference type="EMBL" id="CP054393">
    <property type="protein sequence ID" value="QTX03042.1"/>
    <property type="molecule type" value="Genomic_DNA"/>
</dbReference>
<dbReference type="InterPro" id="IPR014284">
    <property type="entry name" value="RNA_pol_sigma-70_dom"/>
</dbReference>
<dbReference type="RefSeq" id="WP_210954482.1">
    <property type="nucleotide sequence ID" value="NZ_CP054393.1"/>
</dbReference>
<dbReference type="EMBL" id="CP054393">
    <property type="protein sequence ID" value="QTX03163.1"/>
    <property type="molecule type" value="Genomic_DNA"/>
</dbReference>
<dbReference type="KEGG" id="pluf:LFWB_4930"/>
<evidence type="ECO:0000313" key="7">
    <source>
        <dbReference type="EMBL" id="QTX02936.1"/>
    </source>
</evidence>
<dbReference type="KEGG" id="pluf:LFWB_0250"/>
<dbReference type="EMBL" id="CP054393">
    <property type="protein sequence ID" value="QTX02732.1"/>
    <property type="molecule type" value="Genomic_DNA"/>
</dbReference>
<dbReference type="Proteomes" id="UP000672038">
    <property type="component" value="Chromosome"/>
</dbReference>
<dbReference type="KEGG" id="pluf:LFWB_3440"/>
<dbReference type="KEGG" id="pluf:LFWB_2910"/>
<evidence type="ECO:0000313" key="8">
    <source>
        <dbReference type="EMBL" id="QTX02965.1"/>
    </source>
</evidence>
<keyword evidence="15" id="KW-1185">Reference proteome</keyword>
<accession>A0A975IMA6</accession>
<dbReference type="KEGG" id="pluf:LFWB_7100"/>
<dbReference type="EMBL" id="CP054393">
    <property type="protein sequence ID" value="QTX02987.1"/>
    <property type="molecule type" value="Genomic_DNA"/>
</dbReference>
<evidence type="ECO:0000313" key="15">
    <source>
        <dbReference type="Proteomes" id="UP000672038"/>
    </source>
</evidence>
<feature type="domain" description="RNA polymerase sigma-70 region 2" evidence="1">
    <location>
        <begin position="23"/>
        <end position="90"/>
    </location>
</feature>
<dbReference type="EMBL" id="CP054393">
    <property type="protein sequence ID" value="QTX02595.1"/>
    <property type="molecule type" value="Genomic_DNA"/>
</dbReference>
<dbReference type="EMBL" id="CP054393">
    <property type="protein sequence ID" value="QTX03263.1"/>
    <property type="molecule type" value="Genomic_DNA"/>
</dbReference>
<keyword evidence="6" id="KW-0240">DNA-directed RNA polymerase</keyword>
<proteinExistence type="predicted"/>
<evidence type="ECO:0000313" key="5">
    <source>
        <dbReference type="EMBL" id="QTX02861.1"/>
    </source>
</evidence>
<dbReference type="GO" id="GO:0006352">
    <property type="term" value="P:DNA-templated transcription initiation"/>
    <property type="evidence" value="ECO:0007669"/>
    <property type="project" value="InterPro"/>
</dbReference>
<protein>
    <submittedName>
        <fullName evidence="6">DNA-directed RNA polymerase sigma-70 factor</fullName>
    </submittedName>
</protein>
<evidence type="ECO:0000313" key="2">
    <source>
        <dbReference type="EMBL" id="QTX02595.1"/>
    </source>
</evidence>
<dbReference type="NCBIfam" id="TIGR02937">
    <property type="entry name" value="sigma70-ECF"/>
    <property type="match status" value="1"/>
</dbReference>
<dbReference type="EMBL" id="CP054393">
    <property type="protein sequence ID" value="QTX02914.1"/>
    <property type="molecule type" value="Genomic_DNA"/>
</dbReference>
<dbReference type="EMBL" id="CP054393">
    <property type="protein sequence ID" value="QTX02861.1"/>
    <property type="molecule type" value="Genomic_DNA"/>
</dbReference>
<dbReference type="KEGG" id="pluf:LFWB_0530"/>
<dbReference type="EMBL" id="CP054393">
    <property type="protein sequence ID" value="QTX03059.1"/>
    <property type="molecule type" value="Genomic_DNA"/>
</dbReference>
<dbReference type="KEGG" id="pluf:LFWB_4210"/>
<evidence type="ECO:0000313" key="6">
    <source>
        <dbReference type="EMBL" id="QTX02914.1"/>
    </source>
</evidence>
<dbReference type="KEGG" id="pluf:LFWB_3660"/>
<dbReference type="Gene3D" id="1.10.1740.10">
    <property type="match status" value="1"/>
</dbReference>
<evidence type="ECO:0000313" key="4">
    <source>
        <dbReference type="EMBL" id="QTX02732.1"/>
    </source>
</evidence>
<evidence type="ECO:0000313" key="13">
    <source>
        <dbReference type="EMBL" id="QTX03163.1"/>
    </source>
</evidence>
<evidence type="ECO:0000313" key="14">
    <source>
        <dbReference type="EMBL" id="QTX03263.1"/>
    </source>
</evidence>
<dbReference type="KEGG" id="pluf:LFWB_4760"/>
<keyword evidence="6" id="KW-0804">Transcription</keyword>
<dbReference type="GO" id="GO:0003700">
    <property type="term" value="F:DNA-binding transcription factor activity"/>
    <property type="evidence" value="ECO:0007669"/>
    <property type="project" value="InterPro"/>
</dbReference>
<evidence type="ECO:0000313" key="11">
    <source>
        <dbReference type="EMBL" id="QTX03059.1"/>
    </source>
</evidence>
<evidence type="ECO:0000313" key="3">
    <source>
        <dbReference type="EMBL" id="QTX02623.1"/>
    </source>
</evidence>